<feature type="transmembrane region" description="Helical" evidence="6">
    <location>
        <begin position="361"/>
        <end position="380"/>
    </location>
</feature>
<feature type="transmembrane region" description="Helical" evidence="6">
    <location>
        <begin position="79"/>
        <end position="100"/>
    </location>
</feature>
<evidence type="ECO:0000256" key="4">
    <source>
        <dbReference type="ARBA" id="ARBA00022989"/>
    </source>
</evidence>
<dbReference type="GO" id="GO:0022857">
    <property type="term" value="F:transmembrane transporter activity"/>
    <property type="evidence" value="ECO:0007669"/>
    <property type="project" value="InterPro"/>
</dbReference>
<feature type="transmembrane region" description="Helical" evidence="6">
    <location>
        <begin position="425"/>
        <end position="452"/>
    </location>
</feature>
<dbReference type="PANTHER" id="PTHR23506:SF28">
    <property type="entry name" value="MFS-TYPE TRANSPORTER SLC18B1-LIKE PROTEIN"/>
    <property type="match status" value="1"/>
</dbReference>
<dbReference type="PROSITE" id="PS50850">
    <property type="entry name" value="MFS"/>
    <property type="match status" value="1"/>
</dbReference>
<dbReference type="Pfam" id="PF07690">
    <property type="entry name" value="MFS_1"/>
    <property type="match status" value="2"/>
</dbReference>
<feature type="transmembrane region" description="Helical" evidence="6">
    <location>
        <begin position="241"/>
        <end position="272"/>
    </location>
</feature>
<dbReference type="SUPFAM" id="SSF103473">
    <property type="entry name" value="MFS general substrate transporter"/>
    <property type="match status" value="1"/>
</dbReference>
<dbReference type="Proteomes" id="UP001187531">
    <property type="component" value="Unassembled WGS sequence"/>
</dbReference>
<organism evidence="8 9">
    <name type="scientific">Artemia franciscana</name>
    <name type="common">Brine shrimp</name>
    <name type="synonym">Artemia sanfranciscana</name>
    <dbReference type="NCBI Taxonomy" id="6661"/>
    <lineage>
        <taxon>Eukaryota</taxon>
        <taxon>Metazoa</taxon>
        <taxon>Ecdysozoa</taxon>
        <taxon>Arthropoda</taxon>
        <taxon>Crustacea</taxon>
        <taxon>Branchiopoda</taxon>
        <taxon>Anostraca</taxon>
        <taxon>Artemiidae</taxon>
        <taxon>Artemia</taxon>
    </lineage>
</organism>
<name>A0AA88HZ95_ARTSF</name>
<evidence type="ECO:0000259" key="7">
    <source>
        <dbReference type="PROSITE" id="PS50850"/>
    </source>
</evidence>
<dbReference type="PANTHER" id="PTHR23506">
    <property type="entry name" value="GH10249P"/>
    <property type="match status" value="1"/>
</dbReference>
<keyword evidence="2" id="KW-0813">Transport</keyword>
<dbReference type="AlphaFoldDB" id="A0AA88HZ95"/>
<dbReference type="InterPro" id="IPR020846">
    <property type="entry name" value="MFS_dom"/>
</dbReference>
<keyword evidence="5 6" id="KW-0472">Membrane</keyword>
<evidence type="ECO:0000313" key="8">
    <source>
        <dbReference type="EMBL" id="KAK2720880.1"/>
    </source>
</evidence>
<sequence length="493" mass="53842">MLDQSGRFATSGYGSLKANRMLVPASLEKTPARSLSEADLSSVREEVTEEDYQKIHDELRLIPSKFSVFRHTTRKQKTALLVLCFCNFFAFSNMSVIAPFFPQEALKKGMSITNSGFVFSFFAMVVFIVSPFVGKVIPTIGAKFTFLIGLFIAGSCSILFGQLVKVEDLYSFTILSYAIRGLEAFGAACFSTASCTFISDLFPNHVSSVMGFLETFIGLGYSVGPAIGGLLYSVGGYELPFLVLGGCILISIPIGCCLLPSLNGGIAFFFFLEKDERLEQNIGFWKVISYPGVLMVCLIIAATSAAWGAIDPTLSIHLHELGLTESQVGLIFLLESGVYALFSPFWGWICDKFHRTWSMMFIGLVSTGIGLLLLGPAPFISGIEDRAGPAISFNTHGIVAGIWSSMYSLGDVIGPGLGGVLLDYYGYPICMTVFAGMMFFVAWLIVVFRFFLKRFRQVETLPEEDRQGLENASLLEQSTSSVASSVLYGSCEF</sequence>
<keyword evidence="4 6" id="KW-1133">Transmembrane helix</keyword>
<evidence type="ECO:0000256" key="2">
    <source>
        <dbReference type="ARBA" id="ARBA00022448"/>
    </source>
</evidence>
<evidence type="ECO:0000256" key="6">
    <source>
        <dbReference type="SAM" id="Phobius"/>
    </source>
</evidence>
<feature type="transmembrane region" description="Helical" evidence="6">
    <location>
        <begin position="112"/>
        <end position="132"/>
    </location>
</feature>
<feature type="transmembrane region" description="Helical" evidence="6">
    <location>
        <begin position="184"/>
        <end position="203"/>
    </location>
</feature>
<feature type="transmembrane region" description="Helical" evidence="6">
    <location>
        <begin position="144"/>
        <end position="164"/>
    </location>
</feature>
<keyword evidence="3 6" id="KW-0812">Transmembrane</keyword>
<evidence type="ECO:0000256" key="3">
    <source>
        <dbReference type="ARBA" id="ARBA00022692"/>
    </source>
</evidence>
<dbReference type="InterPro" id="IPR050930">
    <property type="entry name" value="MFS_Vesicular_Transporter"/>
</dbReference>
<gene>
    <name evidence="8" type="ORF">QYM36_004684</name>
</gene>
<protein>
    <recommendedName>
        <fullName evidence="7">Major facilitator superfamily (MFS) profile domain-containing protein</fullName>
    </recommendedName>
</protein>
<dbReference type="InterPro" id="IPR036259">
    <property type="entry name" value="MFS_trans_sf"/>
</dbReference>
<evidence type="ECO:0000313" key="9">
    <source>
        <dbReference type="Proteomes" id="UP001187531"/>
    </source>
</evidence>
<evidence type="ECO:0000256" key="1">
    <source>
        <dbReference type="ARBA" id="ARBA00004141"/>
    </source>
</evidence>
<dbReference type="GO" id="GO:0016020">
    <property type="term" value="C:membrane"/>
    <property type="evidence" value="ECO:0007669"/>
    <property type="project" value="UniProtKB-SubCell"/>
</dbReference>
<evidence type="ECO:0000256" key="5">
    <source>
        <dbReference type="ARBA" id="ARBA00023136"/>
    </source>
</evidence>
<dbReference type="EMBL" id="JAVRJZ010000007">
    <property type="protein sequence ID" value="KAK2720880.1"/>
    <property type="molecule type" value="Genomic_DNA"/>
</dbReference>
<comment type="subcellular location">
    <subcellularLocation>
        <location evidence="1">Membrane</location>
        <topology evidence="1">Multi-pass membrane protein</topology>
    </subcellularLocation>
</comment>
<dbReference type="Gene3D" id="1.20.1250.20">
    <property type="entry name" value="MFS general substrate transporter like domains"/>
    <property type="match status" value="2"/>
</dbReference>
<comment type="caution">
    <text evidence="8">The sequence shown here is derived from an EMBL/GenBank/DDBJ whole genome shotgun (WGS) entry which is preliminary data.</text>
</comment>
<feature type="domain" description="Major facilitator superfamily (MFS) profile" evidence="7">
    <location>
        <begin position="79"/>
        <end position="493"/>
    </location>
</feature>
<proteinExistence type="predicted"/>
<feature type="transmembrane region" description="Helical" evidence="6">
    <location>
        <begin position="330"/>
        <end position="349"/>
    </location>
</feature>
<accession>A0AA88HZ95</accession>
<feature type="transmembrane region" description="Helical" evidence="6">
    <location>
        <begin position="284"/>
        <end position="310"/>
    </location>
</feature>
<reference evidence="8" key="1">
    <citation type="submission" date="2023-07" db="EMBL/GenBank/DDBJ databases">
        <title>Chromosome-level genome assembly of Artemia franciscana.</title>
        <authorList>
            <person name="Jo E."/>
        </authorList>
    </citation>
    <scope>NUCLEOTIDE SEQUENCE</scope>
    <source>
        <tissue evidence="8">Whole body</tissue>
    </source>
</reference>
<keyword evidence="9" id="KW-1185">Reference proteome</keyword>
<dbReference type="InterPro" id="IPR011701">
    <property type="entry name" value="MFS"/>
</dbReference>
<feature type="transmembrane region" description="Helical" evidence="6">
    <location>
        <begin position="215"/>
        <end position="235"/>
    </location>
</feature>